<sequence length="531" mass="59681">MPIHSTPLHLTTLPDVWAPRFNIKNHSPERVSPGYWFVAPYGRVLPKNPVTGAQVFYTGPYIFDQDGTLIWAGSSMFKNLNAYDFKAVRLGDQSPRLSLILAPSEDAPRGRAVVLNERYETEFEVSGAEDFEVFDIHEFKILPGGKTALACAHWTKEITLEDLGRPKEQSFFEAAGFYEFDIASGQRLFWWDSSAPGNIALHESVILDNSTMSEESPGHDYVHINSVDKNDNGDYLASMRFTNTIYLISGKDGSIKWRLGGHETSFDQDFTFSKQHDARFLESNETHHIISFLNNASDDRENSENVSSVLIVALDTSVSPKTAKVIHRYNRPDNKLSRLRGSAQKLPNGNVFVSWSDNGYMSEFSSEGDNLMETQFMTTGFYNYRAYKYEIAGRPGYPPVVVASATGSEENDQSTTIYFSWNGATDITSWNLYAQDRENQQPYLMANIKKTGFETVHIAKGHIDWVFVEALDQQGTPLGRSGVSRTQWDTAGTEEKDPQSEIVSGIESPNDQTQPKNNFMIFSSFVSLLGF</sequence>
<reference evidence="2" key="1">
    <citation type="submission" date="2022-11" db="EMBL/GenBank/DDBJ databases">
        <authorList>
            <person name="Petersen C."/>
        </authorList>
    </citation>
    <scope>NUCLEOTIDE SEQUENCE</scope>
    <source>
        <strain evidence="2">IBT 23319</strain>
    </source>
</reference>
<dbReference type="SUPFAM" id="SSF50998">
    <property type="entry name" value="Quinoprotein alcohol dehydrogenase-like"/>
    <property type="match status" value="1"/>
</dbReference>
<comment type="caution">
    <text evidence="2">The sequence shown here is derived from an EMBL/GenBank/DDBJ whole genome shotgun (WGS) entry which is preliminary data.</text>
</comment>
<dbReference type="RefSeq" id="XP_056499910.1">
    <property type="nucleotide sequence ID" value="XM_056646469.1"/>
</dbReference>
<feature type="non-terminal residue" evidence="2">
    <location>
        <position position="1"/>
    </location>
</feature>
<dbReference type="PANTHER" id="PTHR35340">
    <property type="entry name" value="PQQ ENZYME REPEAT PROTEIN-RELATED"/>
    <property type="match status" value="1"/>
</dbReference>
<feature type="region of interest" description="Disordered" evidence="1">
    <location>
        <begin position="478"/>
        <end position="515"/>
    </location>
</feature>
<dbReference type="AlphaFoldDB" id="A0A9W9NWS0"/>
<gene>
    <name evidence="2" type="ORF">N7469_007551</name>
</gene>
<evidence type="ECO:0000313" key="3">
    <source>
        <dbReference type="Proteomes" id="UP001147733"/>
    </source>
</evidence>
<organism evidence="2 3">
    <name type="scientific">Penicillium citrinum</name>
    <dbReference type="NCBI Taxonomy" id="5077"/>
    <lineage>
        <taxon>Eukaryota</taxon>
        <taxon>Fungi</taxon>
        <taxon>Dikarya</taxon>
        <taxon>Ascomycota</taxon>
        <taxon>Pezizomycotina</taxon>
        <taxon>Eurotiomycetes</taxon>
        <taxon>Eurotiomycetidae</taxon>
        <taxon>Eurotiales</taxon>
        <taxon>Aspergillaceae</taxon>
        <taxon>Penicillium</taxon>
    </lineage>
</organism>
<dbReference type="GeneID" id="81385636"/>
<proteinExistence type="predicted"/>
<reference evidence="2" key="2">
    <citation type="journal article" date="2023" name="IMA Fungus">
        <title>Comparative genomic study of the Penicillium genus elucidates a diverse pangenome and 15 lateral gene transfer events.</title>
        <authorList>
            <person name="Petersen C."/>
            <person name="Sorensen T."/>
            <person name="Nielsen M.R."/>
            <person name="Sondergaard T.E."/>
            <person name="Sorensen J.L."/>
            <person name="Fitzpatrick D.A."/>
            <person name="Frisvad J.C."/>
            <person name="Nielsen K.L."/>
        </authorList>
    </citation>
    <scope>NUCLEOTIDE SEQUENCE</scope>
    <source>
        <strain evidence="2">IBT 23319</strain>
    </source>
</reference>
<dbReference type="InterPro" id="IPR011047">
    <property type="entry name" value="Quinoprotein_ADH-like_sf"/>
</dbReference>
<name>A0A9W9NWS0_PENCI</name>
<dbReference type="Proteomes" id="UP001147733">
    <property type="component" value="Unassembled WGS sequence"/>
</dbReference>
<evidence type="ECO:0000256" key="1">
    <source>
        <dbReference type="SAM" id="MobiDB-lite"/>
    </source>
</evidence>
<dbReference type="Pfam" id="PF14269">
    <property type="entry name" value="Arylsulfotran_2"/>
    <property type="match status" value="1"/>
</dbReference>
<evidence type="ECO:0000313" key="2">
    <source>
        <dbReference type="EMBL" id="KAJ5227545.1"/>
    </source>
</evidence>
<accession>A0A9W9NWS0</accession>
<dbReference type="PANTHER" id="PTHR35340:SF8">
    <property type="entry name" value="ASST-DOMAIN-CONTAINING PROTEIN"/>
    <property type="match status" value="1"/>
</dbReference>
<dbReference type="OrthoDB" id="5427350at2759"/>
<dbReference type="InterPro" id="IPR039535">
    <property type="entry name" value="ASST-like"/>
</dbReference>
<dbReference type="EMBL" id="JAPQKT010000006">
    <property type="protein sequence ID" value="KAJ5227545.1"/>
    <property type="molecule type" value="Genomic_DNA"/>
</dbReference>
<protein>
    <recommendedName>
        <fullName evidence="4">ASST-domain-containing protein</fullName>
    </recommendedName>
</protein>
<keyword evidence="3" id="KW-1185">Reference proteome</keyword>
<evidence type="ECO:0008006" key="4">
    <source>
        <dbReference type="Google" id="ProtNLM"/>
    </source>
</evidence>
<dbReference type="InterPro" id="IPR053143">
    <property type="entry name" value="Arylsulfate_ST"/>
</dbReference>